<name>A0ABQ0G0Q0_9PEZI</name>
<organism evidence="4 5">
    <name type="scientific">Madurella fahalii</name>
    <dbReference type="NCBI Taxonomy" id="1157608"/>
    <lineage>
        <taxon>Eukaryota</taxon>
        <taxon>Fungi</taxon>
        <taxon>Dikarya</taxon>
        <taxon>Ascomycota</taxon>
        <taxon>Pezizomycotina</taxon>
        <taxon>Sordariomycetes</taxon>
        <taxon>Sordariomycetidae</taxon>
        <taxon>Sordariales</taxon>
        <taxon>Sordariales incertae sedis</taxon>
        <taxon>Madurella</taxon>
    </lineage>
</organism>
<dbReference type="InterPro" id="IPR011032">
    <property type="entry name" value="GroES-like_sf"/>
</dbReference>
<comment type="similarity">
    <text evidence="1">Belongs to the zinc-containing alcohol dehydrogenase family.</text>
</comment>
<accession>A0ABQ0G0Q0</accession>
<evidence type="ECO:0000313" key="5">
    <source>
        <dbReference type="Proteomes" id="UP001628179"/>
    </source>
</evidence>
<keyword evidence="2" id="KW-0560">Oxidoreductase</keyword>
<dbReference type="SUPFAM" id="SSF50129">
    <property type="entry name" value="GroES-like"/>
    <property type="match status" value="1"/>
</dbReference>
<dbReference type="CDD" id="cd08249">
    <property type="entry name" value="enoyl_reductase_like"/>
    <property type="match status" value="1"/>
</dbReference>
<dbReference type="InterPro" id="IPR020843">
    <property type="entry name" value="ER"/>
</dbReference>
<dbReference type="EMBL" id="BAAFSV010000001">
    <property type="protein sequence ID" value="GAB1311329.1"/>
    <property type="molecule type" value="Genomic_DNA"/>
</dbReference>
<dbReference type="SUPFAM" id="SSF51735">
    <property type="entry name" value="NAD(P)-binding Rossmann-fold domains"/>
    <property type="match status" value="1"/>
</dbReference>
<dbReference type="InterPro" id="IPR013154">
    <property type="entry name" value="ADH-like_N"/>
</dbReference>
<gene>
    <name evidence="4" type="ORF">MFIFM68171_01539</name>
</gene>
<feature type="domain" description="Enoyl reductase (ER)" evidence="3">
    <location>
        <begin position="21"/>
        <end position="392"/>
    </location>
</feature>
<dbReference type="SMART" id="SM00829">
    <property type="entry name" value="PKS_ER"/>
    <property type="match status" value="1"/>
</dbReference>
<dbReference type="PANTHER" id="PTHR45348">
    <property type="entry name" value="HYPOTHETICAL OXIDOREDUCTASE (EUROFUNG)"/>
    <property type="match status" value="1"/>
</dbReference>
<evidence type="ECO:0000256" key="2">
    <source>
        <dbReference type="ARBA" id="ARBA00023002"/>
    </source>
</evidence>
<dbReference type="Gene3D" id="3.40.50.720">
    <property type="entry name" value="NAD(P)-binding Rossmann-like Domain"/>
    <property type="match status" value="1"/>
</dbReference>
<proteinExistence type="inferred from homology"/>
<dbReference type="Pfam" id="PF08240">
    <property type="entry name" value="ADH_N"/>
    <property type="match status" value="1"/>
</dbReference>
<dbReference type="Proteomes" id="UP001628179">
    <property type="component" value="Unassembled WGS sequence"/>
</dbReference>
<keyword evidence="5" id="KW-1185">Reference proteome</keyword>
<dbReference type="PANTHER" id="PTHR45348:SF3">
    <property type="entry name" value="ENOYL REDUCTASE (ER) DOMAIN-CONTAINING PROTEIN"/>
    <property type="match status" value="1"/>
</dbReference>
<dbReference type="Gene3D" id="3.90.180.10">
    <property type="entry name" value="Medium-chain alcohol dehydrogenases, catalytic domain"/>
    <property type="match status" value="1"/>
</dbReference>
<comment type="caution">
    <text evidence="4">The sequence shown here is derived from an EMBL/GenBank/DDBJ whole genome shotgun (WGS) entry which is preliminary data.</text>
</comment>
<evidence type="ECO:0000259" key="3">
    <source>
        <dbReference type="SMART" id="SM00829"/>
    </source>
</evidence>
<dbReference type="InterPro" id="IPR036291">
    <property type="entry name" value="NAD(P)-bd_dom_sf"/>
</dbReference>
<protein>
    <submittedName>
        <fullName evidence="4">Enoyl reductase (ER) domain-containing protein</fullName>
    </submittedName>
</protein>
<dbReference type="InterPro" id="IPR047122">
    <property type="entry name" value="Trans-enoyl_RdTase-like"/>
</dbReference>
<dbReference type="GeneID" id="98172284"/>
<dbReference type="RefSeq" id="XP_070913062.1">
    <property type="nucleotide sequence ID" value="XM_071056961.1"/>
</dbReference>
<reference evidence="4 5" key="1">
    <citation type="submission" date="2024-09" db="EMBL/GenBank/DDBJ databases">
        <title>Itraconazole resistance in Madurella fahalii resulting from another homologue of gene encoding cytochrome P450 14-alpha sterol demethylase (CYP51).</title>
        <authorList>
            <person name="Yoshioka I."/>
            <person name="Fahal A.H."/>
            <person name="Kaneko S."/>
            <person name="Yaguchi T."/>
        </authorList>
    </citation>
    <scope>NUCLEOTIDE SEQUENCE [LARGE SCALE GENOMIC DNA]</scope>
    <source>
        <strain evidence="4 5">IFM 68171</strain>
    </source>
</reference>
<evidence type="ECO:0000256" key="1">
    <source>
        <dbReference type="ARBA" id="ARBA00008072"/>
    </source>
</evidence>
<sequence length="402" mass="43161">MSSLLLPSVPPTHPAVAITAGPRQPLKIIQLPTLPPAPAEALIHVTWTSSTPLDLHRADGGLLIDTAALATEPFIMGGSFGGTVVALGPTPAGSAPCHLSVGDAVFGFTQDGLPAEATFQTYITVPTYKVSKLPAGLALREAVTAPTNLVTAVHTLTHDLGLALPWPLPDGWAPAERDHTVLVWGAASSVGMYVLQVLRHWGYRNVLGVASAKHHALLKGLGAKECFDYREPGVVERILEYVDRAAAAGAAEGKKSDGPKVPFIVDCIGSREGTLRPLSKIAERGSKVAVMMPVINVHAREDQVPEYEMDINKVLVGEWKEGVELLGTRTFFYARNEFLKDHLQPEIIPALLEQGVVKPNPQRVIEGKTLLERAENALSVLRNQAQSGEKLVWRVADDEDSN</sequence>
<evidence type="ECO:0000313" key="4">
    <source>
        <dbReference type="EMBL" id="GAB1311329.1"/>
    </source>
</evidence>